<proteinExistence type="predicted"/>
<dbReference type="SUPFAM" id="SSF55729">
    <property type="entry name" value="Acyl-CoA N-acyltransferases (Nat)"/>
    <property type="match status" value="1"/>
</dbReference>
<feature type="domain" description="N-acetyltransferase" evidence="1">
    <location>
        <begin position="1"/>
        <end position="136"/>
    </location>
</feature>
<dbReference type="InterPro" id="IPR000182">
    <property type="entry name" value="GNAT_dom"/>
</dbReference>
<dbReference type="RefSeq" id="WP_090713613.1">
    <property type="nucleotide sequence ID" value="NZ_CBCSKY010000005.1"/>
</dbReference>
<sequence length="139" mass="16302">MHIAFADDSDYEYISSRDRHIPENLISGKIERKEIYILRDGDGANIGWMRYGYFWDNIPFMNLIWIDEPHRGKGTGAEVVHFWEEQMKQKGFDMVMTSTQADEEAQHFYRKLGYKDAGCLILDSQPLEILLTKKLDHTV</sequence>
<dbReference type="Gene3D" id="3.40.630.30">
    <property type="match status" value="1"/>
</dbReference>
<keyword evidence="3" id="KW-1185">Reference proteome</keyword>
<dbReference type="EMBL" id="FNDX01000006">
    <property type="protein sequence ID" value="SDI57148.1"/>
    <property type="molecule type" value="Genomic_DNA"/>
</dbReference>
<evidence type="ECO:0000313" key="2">
    <source>
        <dbReference type="EMBL" id="SDI57148.1"/>
    </source>
</evidence>
<dbReference type="PROSITE" id="PS51186">
    <property type="entry name" value="GNAT"/>
    <property type="match status" value="1"/>
</dbReference>
<keyword evidence="2" id="KW-0808">Transferase</keyword>
<name>A0A1G8LN70_9BACL</name>
<accession>A0A1G8LN70</accession>
<evidence type="ECO:0000259" key="1">
    <source>
        <dbReference type="PROSITE" id="PS51186"/>
    </source>
</evidence>
<dbReference type="AlphaFoldDB" id="A0A1G8LN70"/>
<gene>
    <name evidence="2" type="ORF">SAMN05216192_106190</name>
</gene>
<dbReference type="GO" id="GO:0016747">
    <property type="term" value="F:acyltransferase activity, transferring groups other than amino-acyl groups"/>
    <property type="evidence" value="ECO:0007669"/>
    <property type="project" value="InterPro"/>
</dbReference>
<evidence type="ECO:0000313" key="3">
    <source>
        <dbReference type="Proteomes" id="UP000199050"/>
    </source>
</evidence>
<dbReference type="Proteomes" id="UP000199050">
    <property type="component" value="Unassembled WGS sequence"/>
</dbReference>
<reference evidence="3" key="1">
    <citation type="submission" date="2016-10" db="EMBL/GenBank/DDBJ databases">
        <authorList>
            <person name="Varghese N."/>
            <person name="Submissions S."/>
        </authorList>
    </citation>
    <scope>NUCLEOTIDE SEQUENCE [LARGE SCALE GENOMIC DNA]</scope>
    <source>
        <strain evidence="3">CGMCC 1.11012</strain>
    </source>
</reference>
<protein>
    <submittedName>
        <fullName evidence="2">Acetyltransferase (GNAT) family protein</fullName>
    </submittedName>
</protein>
<dbReference type="Pfam" id="PF00583">
    <property type="entry name" value="Acetyltransf_1"/>
    <property type="match status" value="1"/>
</dbReference>
<dbReference type="InterPro" id="IPR016181">
    <property type="entry name" value="Acyl_CoA_acyltransferase"/>
</dbReference>
<dbReference type="OrthoDB" id="2611698at2"/>
<organism evidence="2 3">
    <name type="scientific">Paenibacillus typhae</name>
    <dbReference type="NCBI Taxonomy" id="1174501"/>
    <lineage>
        <taxon>Bacteria</taxon>
        <taxon>Bacillati</taxon>
        <taxon>Bacillota</taxon>
        <taxon>Bacilli</taxon>
        <taxon>Bacillales</taxon>
        <taxon>Paenibacillaceae</taxon>
        <taxon>Paenibacillus</taxon>
    </lineage>
</organism>
<dbReference type="STRING" id="1174501.SAMN05216192_106190"/>